<dbReference type="InterPro" id="IPR011993">
    <property type="entry name" value="PH-like_dom_sf"/>
</dbReference>
<gene>
    <name evidence="2" type="ORF">DN068_01755</name>
</gene>
<name>A0A2W2B4G2_9BACT</name>
<reference evidence="2 3" key="1">
    <citation type="submission" date="2018-06" db="EMBL/GenBank/DDBJ databases">
        <title>Mucibacter soli gen. nov., sp. nov., a new member of the family Chitinophagaceae producing mucin.</title>
        <authorList>
            <person name="Kim M.-K."/>
            <person name="Park S."/>
            <person name="Kim T.-S."/>
            <person name="Joung Y."/>
            <person name="Han J.-H."/>
            <person name="Kim S.B."/>
        </authorList>
    </citation>
    <scope>NUCLEOTIDE SEQUENCE [LARGE SCALE GENOMIC DNA]</scope>
    <source>
        <strain evidence="2 3">R1-15</strain>
    </source>
</reference>
<dbReference type="Gene3D" id="2.30.29.30">
    <property type="entry name" value="Pleckstrin-homology domain (PH domain)/Phosphotyrosine-binding domain (PTB)"/>
    <property type="match status" value="1"/>
</dbReference>
<keyword evidence="3" id="KW-1185">Reference proteome</keyword>
<evidence type="ECO:0000259" key="1">
    <source>
        <dbReference type="Pfam" id="PF11605"/>
    </source>
</evidence>
<evidence type="ECO:0000313" key="3">
    <source>
        <dbReference type="Proteomes" id="UP000248745"/>
    </source>
</evidence>
<evidence type="ECO:0000313" key="2">
    <source>
        <dbReference type="EMBL" id="PZF74948.1"/>
    </source>
</evidence>
<organism evidence="2 3">
    <name type="scientific">Taibaiella soli</name>
    <dbReference type="NCBI Taxonomy" id="1649169"/>
    <lineage>
        <taxon>Bacteria</taxon>
        <taxon>Pseudomonadati</taxon>
        <taxon>Bacteroidota</taxon>
        <taxon>Chitinophagia</taxon>
        <taxon>Chitinophagales</taxon>
        <taxon>Chitinophagaceae</taxon>
        <taxon>Taibaiella</taxon>
    </lineage>
</organism>
<dbReference type="Proteomes" id="UP000248745">
    <property type="component" value="Unassembled WGS sequence"/>
</dbReference>
<feature type="domain" description="GLUE N-terminal" evidence="1">
    <location>
        <begin position="8"/>
        <end position="70"/>
    </location>
</feature>
<proteinExistence type="predicted"/>
<dbReference type="GO" id="GO:0043130">
    <property type="term" value="F:ubiquitin binding"/>
    <property type="evidence" value="ECO:0007669"/>
    <property type="project" value="InterPro"/>
</dbReference>
<sequence>MKKIFQLPLQQDERIVKNEPATRLDDNGEQYSGKLVLTTLRLLWGNDTAHDPAINIDLDTINKIERKSQLVDNSVLSVTYLQYQEVRFSVLDYEAWEEAIEETRMTPNI</sequence>
<dbReference type="RefSeq" id="WP_110997154.1">
    <property type="nucleotide sequence ID" value="NZ_QKTW01000002.1"/>
</dbReference>
<dbReference type="OrthoDB" id="9891000at2"/>
<dbReference type="EMBL" id="QKTW01000002">
    <property type="protein sequence ID" value="PZF74948.1"/>
    <property type="molecule type" value="Genomic_DNA"/>
</dbReference>
<comment type="caution">
    <text evidence="2">The sequence shown here is derived from an EMBL/GenBank/DDBJ whole genome shotgun (WGS) entry which is preliminary data.</text>
</comment>
<dbReference type="Pfam" id="PF11605">
    <property type="entry name" value="Vps36_ESCRT-II"/>
    <property type="match status" value="1"/>
</dbReference>
<accession>A0A2W2B4G2</accession>
<dbReference type="GO" id="GO:0032266">
    <property type="term" value="F:phosphatidylinositol-3-phosphate binding"/>
    <property type="evidence" value="ECO:0007669"/>
    <property type="project" value="InterPro"/>
</dbReference>
<protein>
    <recommendedName>
        <fullName evidence="1">GLUE N-terminal domain-containing protein</fullName>
    </recommendedName>
</protein>
<dbReference type="InterPro" id="IPR021648">
    <property type="entry name" value="GLUE_dom"/>
</dbReference>
<dbReference type="AlphaFoldDB" id="A0A2W2B4G2"/>
<dbReference type="SUPFAM" id="SSF50729">
    <property type="entry name" value="PH domain-like"/>
    <property type="match status" value="1"/>
</dbReference>